<proteinExistence type="predicted"/>
<dbReference type="OrthoDB" id="3186364at2"/>
<protein>
    <recommendedName>
        <fullName evidence="3">TetR/AcrR family transcriptional regulator</fullName>
    </recommendedName>
</protein>
<gene>
    <name evidence="1" type="ORF">ETD85_49480</name>
</gene>
<comment type="caution">
    <text evidence="1">The sequence shown here is derived from an EMBL/GenBank/DDBJ whole genome shotgun (WGS) entry which is preliminary data.</text>
</comment>
<keyword evidence="2" id="KW-1185">Reference proteome</keyword>
<dbReference type="AlphaFoldDB" id="A0A5S4FP03"/>
<dbReference type="RefSeq" id="WP_138696809.1">
    <property type="nucleotide sequence ID" value="NZ_JBHSAZ010000031.1"/>
</dbReference>
<name>A0A5S4FP03_9ACTN</name>
<dbReference type="Proteomes" id="UP000306628">
    <property type="component" value="Unassembled WGS sequence"/>
</dbReference>
<organism evidence="1 2">
    <name type="scientific">Nonomuraea zeae</name>
    <dbReference type="NCBI Taxonomy" id="1642303"/>
    <lineage>
        <taxon>Bacteria</taxon>
        <taxon>Bacillati</taxon>
        <taxon>Actinomycetota</taxon>
        <taxon>Actinomycetes</taxon>
        <taxon>Streptosporangiales</taxon>
        <taxon>Streptosporangiaceae</taxon>
        <taxon>Nonomuraea</taxon>
    </lineage>
</organism>
<evidence type="ECO:0008006" key="3">
    <source>
        <dbReference type="Google" id="ProtNLM"/>
    </source>
</evidence>
<evidence type="ECO:0000313" key="2">
    <source>
        <dbReference type="Proteomes" id="UP000306628"/>
    </source>
</evidence>
<sequence length="132" mass="14041">MDQLIAWGRTQPPTAGTREEILRRYLTGAGRRLPAVMQFAQANHAGVSELAVGHRVLDRFNTLCELLAPPQAGPAEQLKARLAVMALHMAGAPPFLLPASVAEMTEDEKAAAALGVAFELVSGRHAGHGQAR</sequence>
<reference evidence="1 2" key="1">
    <citation type="submission" date="2019-05" db="EMBL/GenBank/DDBJ databases">
        <title>Draft genome sequence of Nonomuraea zeae DSM 100528.</title>
        <authorList>
            <person name="Saricaoglu S."/>
            <person name="Isik K."/>
        </authorList>
    </citation>
    <scope>NUCLEOTIDE SEQUENCE [LARGE SCALE GENOMIC DNA]</scope>
    <source>
        <strain evidence="1 2">DSM 100528</strain>
    </source>
</reference>
<accession>A0A5S4FP03</accession>
<dbReference type="EMBL" id="VCKX01000276">
    <property type="protein sequence ID" value="TMR22406.1"/>
    <property type="molecule type" value="Genomic_DNA"/>
</dbReference>
<evidence type="ECO:0000313" key="1">
    <source>
        <dbReference type="EMBL" id="TMR22406.1"/>
    </source>
</evidence>